<dbReference type="PRINTS" id="PR00722">
    <property type="entry name" value="CHYMOTRYPSIN"/>
</dbReference>
<dbReference type="PANTHER" id="PTHR24252">
    <property type="entry name" value="ACROSIN-RELATED"/>
    <property type="match status" value="1"/>
</dbReference>
<dbReference type="PROSITE" id="PS01180">
    <property type="entry name" value="CUB"/>
    <property type="match status" value="1"/>
</dbReference>
<dbReference type="SUPFAM" id="SSF50494">
    <property type="entry name" value="Trypsin-like serine proteases"/>
    <property type="match status" value="1"/>
</dbReference>
<feature type="chain" id="PRO_5004581427" description="Peptidase S1 domain-containing protein" evidence="5">
    <location>
        <begin position="24"/>
        <end position="480"/>
    </location>
</feature>
<sequence>MKGNIKLSLILFTLIWFPNSGEDQVERFNFKRDFTANTDLACSIGKEPYVFTEDYPVGRIISPGYNVEAFYTKNVFCKWLIKAPPGKVILISIERYSFGLDDEGSAKLIIYDGPEEKQLAVATRRFNLSKIFTSKTNQVKIVFNGAERGKGFEFYYKHIDPPQECSLTLDKQCRNKFQCYSKSDICDSKNSCIDGTDEEDCVRNEHDLSFPEQCGTPVIPPSILGAHIYGGEKVIPGSWPWLVSLRYPKSAPVDHVCGGVLLNRLWVVTAAHCLLFGNTKLFEVDFGRFNSMIDTSGKEVKRYIDQYFTHPSFMADGTVPENGNFTKFDIALIKLNAPVPIDNDYIKPICLPESGLVIEENSSAFVVGWGNPSKIDTEELFLKQAGVPVISLDRCKKQHPYDADTLGEHVICAGKLEGGTDSCEGDSGGPLMNYNAAKKQWQLIGTVMSGEKNCGEEGKAGAYAYVPYYRNWIDQTIRNN</sequence>
<gene>
    <name evidence="8" type="primary">107370120</name>
</gene>
<evidence type="ECO:0008006" key="10">
    <source>
        <dbReference type="Google" id="ProtNLM"/>
    </source>
</evidence>
<proteinExistence type="inferred from homology"/>
<dbReference type="InterPro" id="IPR001254">
    <property type="entry name" value="Trypsin_dom"/>
</dbReference>
<dbReference type="OMA" id="TSSQHEM"/>
<keyword evidence="1 3" id="KW-1015">Disulfide bond</keyword>
<dbReference type="FunFam" id="2.40.10.10:FF:000002">
    <property type="entry name" value="Transmembrane protease serine"/>
    <property type="match status" value="1"/>
</dbReference>
<evidence type="ECO:0000313" key="9">
    <source>
        <dbReference type="Proteomes" id="UP000015104"/>
    </source>
</evidence>
<organism evidence="8 9">
    <name type="scientific">Tetranychus urticae</name>
    <name type="common">Two-spotted spider mite</name>
    <dbReference type="NCBI Taxonomy" id="32264"/>
    <lineage>
        <taxon>Eukaryota</taxon>
        <taxon>Metazoa</taxon>
        <taxon>Ecdysozoa</taxon>
        <taxon>Arthropoda</taxon>
        <taxon>Chelicerata</taxon>
        <taxon>Arachnida</taxon>
        <taxon>Acari</taxon>
        <taxon>Acariformes</taxon>
        <taxon>Trombidiformes</taxon>
        <taxon>Prostigmata</taxon>
        <taxon>Eleutherengona</taxon>
        <taxon>Raphignathae</taxon>
        <taxon>Tetranychoidea</taxon>
        <taxon>Tetranychidae</taxon>
        <taxon>Tetranychus</taxon>
    </lineage>
</organism>
<evidence type="ECO:0000256" key="2">
    <source>
        <dbReference type="ARBA" id="ARBA00024195"/>
    </source>
</evidence>
<dbReference type="EnsemblMetazoa" id="tetur37g00680.1">
    <property type="protein sequence ID" value="tetur37g00680.1"/>
    <property type="gene ID" value="tetur37g00680"/>
</dbReference>
<feature type="disulfide bond" evidence="3">
    <location>
        <begin position="186"/>
        <end position="201"/>
    </location>
</feature>
<evidence type="ECO:0000256" key="3">
    <source>
        <dbReference type="PROSITE-ProRule" id="PRU00124"/>
    </source>
</evidence>
<name>T1L439_TETUR</name>
<keyword evidence="9" id="KW-1185">Reference proteome</keyword>
<dbReference type="GO" id="GO:0004252">
    <property type="term" value="F:serine-type endopeptidase activity"/>
    <property type="evidence" value="ECO:0007669"/>
    <property type="project" value="InterPro"/>
</dbReference>
<evidence type="ECO:0000313" key="8">
    <source>
        <dbReference type="EnsemblMetazoa" id="tetur37g00680.1"/>
    </source>
</evidence>
<dbReference type="HOGENOM" id="CLU_046050_0_0_1"/>
<accession>T1L439</accession>
<dbReference type="Gene3D" id="2.60.120.290">
    <property type="entry name" value="Spermadhesin, CUB domain"/>
    <property type="match status" value="1"/>
</dbReference>
<dbReference type="CDD" id="cd00112">
    <property type="entry name" value="LDLa"/>
    <property type="match status" value="1"/>
</dbReference>
<dbReference type="PANTHER" id="PTHR24252:SF7">
    <property type="entry name" value="HYALIN"/>
    <property type="match status" value="1"/>
</dbReference>
<dbReference type="InterPro" id="IPR001314">
    <property type="entry name" value="Peptidase_S1A"/>
</dbReference>
<dbReference type="SUPFAM" id="SSF49854">
    <property type="entry name" value="Spermadhesin, CUB domain"/>
    <property type="match status" value="1"/>
</dbReference>
<keyword evidence="4" id="KW-0645">Protease</keyword>
<dbReference type="CDD" id="cd00041">
    <property type="entry name" value="CUB"/>
    <property type="match status" value="1"/>
</dbReference>
<evidence type="ECO:0000259" key="6">
    <source>
        <dbReference type="PROSITE" id="PS01180"/>
    </source>
</evidence>
<dbReference type="PROSITE" id="PS00135">
    <property type="entry name" value="TRYPSIN_SER"/>
    <property type="match status" value="1"/>
</dbReference>
<dbReference type="SMART" id="SM00042">
    <property type="entry name" value="CUB"/>
    <property type="match status" value="1"/>
</dbReference>
<comment type="similarity">
    <text evidence="2">Belongs to the peptidase S1 family. CLIP subfamily.</text>
</comment>
<feature type="signal peptide" evidence="5">
    <location>
        <begin position="1"/>
        <end position="23"/>
    </location>
</feature>
<evidence type="ECO:0000256" key="4">
    <source>
        <dbReference type="RuleBase" id="RU363034"/>
    </source>
</evidence>
<evidence type="ECO:0000256" key="1">
    <source>
        <dbReference type="ARBA" id="ARBA00023157"/>
    </source>
</evidence>
<dbReference type="SMART" id="SM00020">
    <property type="entry name" value="Tryp_SPc"/>
    <property type="match status" value="1"/>
</dbReference>
<reference evidence="8" key="2">
    <citation type="submission" date="2015-06" db="UniProtKB">
        <authorList>
            <consortium name="EnsemblMetazoa"/>
        </authorList>
    </citation>
    <scope>IDENTIFICATION</scope>
</reference>
<dbReference type="AlphaFoldDB" id="T1L439"/>
<dbReference type="EMBL" id="CAEY01001063">
    <property type="status" value="NOT_ANNOTATED_CDS"/>
    <property type="molecule type" value="Genomic_DNA"/>
</dbReference>
<dbReference type="InterPro" id="IPR033116">
    <property type="entry name" value="TRYPSIN_SER"/>
</dbReference>
<dbReference type="PROSITE" id="PS50068">
    <property type="entry name" value="LDLRA_2"/>
    <property type="match status" value="1"/>
</dbReference>
<dbReference type="Pfam" id="PF00431">
    <property type="entry name" value="CUB"/>
    <property type="match status" value="1"/>
</dbReference>
<feature type="domain" description="Peptidase S1" evidence="7">
    <location>
        <begin position="228"/>
        <end position="478"/>
    </location>
</feature>
<keyword evidence="4" id="KW-0720">Serine protease</keyword>
<dbReference type="InterPro" id="IPR035914">
    <property type="entry name" value="Sperma_CUB_dom_sf"/>
</dbReference>
<reference evidence="9" key="1">
    <citation type="submission" date="2011-08" db="EMBL/GenBank/DDBJ databases">
        <authorList>
            <person name="Rombauts S."/>
        </authorList>
    </citation>
    <scope>NUCLEOTIDE SEQUENCE</scope>
    <source>
        <strain evidence="9">London</strain>
    </source>
</reference>
<evidence type="ECO:0000259" key="7">
    <source>
        <dbReference type="PROSITE" id="PS50240"/>
    </source>
</evidence>
<dbReference type="Pfam" id="PF00089">
    <property type="entry name" value="Trypsin"/>
    <property type="match status" value="1"/>
</dbReference>
<evidence type="ECO:0000256" key="5">
    <source>
        <dbReference type="SAM" id="SignalP"/>
    </source>
</evidence>
<dbReference type="InterPro" id="IPR018114">
    <property type="entry name" value="TRYPSIN_HIS"/>
</dbReference>
<dbReference type="GO" id="GO:0006508">
    <property type="term" value="P:proteolysis"/>
    <property type="evidence" value="ECO:0007669"/>
    <property type="project" value="UniProtKB-KW"/>
</dbReference>
<dbReference type="Gene3D" id="2.40.10.10">
    <property type="entry name" value="Trypsin-like serine proteases"/>
    <property type="match status" value="1"/>
</dbReference>
<dbReference type="eggNOG" id="KOG3627">
    <property type="taxonomic scope" value="Eukaryota"/>
</dbReference>
<feature type="domain" description="CUB" evidence="6">
    <location>
        <begin position="42"/>
        <end position="159"/>
    </location>
</feature>
<dbReference type="Proteomes" id="UP000015104">
    <property type="component" value="Unassembled WGS sequence"/>
</dbReference>
<comment type="caution">
    <text evidence="3">Lacks conserved residue(s) required for the propagation of feature annotation.</text>
</comment>
<dbReference type="InterPro" id="IPR009003">
    <property type="entry name" value="Peptidase_S1_PA"/>
</dbReference>
<dbReference type="PROSITE" id="PS00134">
    <property type="entry name" value="TRYPSIN_HIS"/>
    <property type="match status" value="1"/>
</dbReference>
<dbReference type="InterPro" id="IPR002172">
    <property type="entry name" value="LDrepeatLR_classA_rpt"/>
</dbReference>
<keyword evidence="4" id="KW-0378">Hydrolase</keyword>
<protein>
    <recommendedName>
        <fullName evidence="10">Peptidase S1 domain-containing protein</fullName>
    </recommendedName>
</protein>
<dbReference type="InterPro" id="IPR000859">
    <property type="entry name" value="CUB_dom"/>
</dbReference>
<dbReference type="CDD" id="cd00190">
    <property type="entry name" value="Tryp_SPc"/>
    <property type="match status" value="1"/>
</dbReference>
<keyword evidence="5" id="KW-0732">Signal</keyword>
<dbReference type="KEGG" id="tut:107370120"/>
<dbReference type="OrthoDB" id="10059102at2759"/>
<dbReference type="FunFam" id="2.40.10.10:FF:000068">
    <property type="entry name" value="transmembrane protease serine 2"/>
    <property type="match status" value="1"/>
</dbReference>
<dbReference type="InterPro" id="IPR043504">
    <property type="entry name" value="Peptidase_S1_PA_chymotrypsin"/>
</dbReference>
<dbReference type="PROSITE" id="PS50240">
    <property type="entry name" value="TRYPSIN_DOM"/>
    <property type="match status" value="1"/>
</dbReference>
<dbReference type="STRING" id="32264.T1L439"/>